<keyword evidence="5" id="KW-1185">Reference proteome</keyword>
<dbReference type="Gene3D" id="2.10.25.10">
    <property type="entry name" value="Laminin"/>
    <property type="match status" value="1"/>
</dbReference>
<dbReference type="InterPro" id="IPR050780">
    <property type="entry name" value="Mucin_vWF_Thrombospondin_sf"/>
</dbReference>
<keyword evidence="2" id="KW-0325">Glycoprotein</keyword>
<evidence type="ECO:0000256" key="2">
    <source>
        <dbReference type="ARBA" id="ARBA00023180"/>
    </source>
</evidence>
<dbReference type="Pfam" id="PF00094">
    <property type="entry name" value="VWD"/>
    <property type="match status" value="1"/>
</dbReference>
<accession>A0A8S3VAZ6</accession>
<evidence type="ECO:0000259" key="3">
    <source>
        <dbReference type="PROSITE" id="PS51233"/>
    </source>
</evidence>
<name>A0A8S3VAZ6_MYTED</name>
<evidence type="ECO:0000313" key="4">
    <source>
        <dbReference type="EMBL" id="CAG2250787.1"/>
    </source>
</evidence>
<gene>
    <name evidence="4" type="ORF">MEDL_62446</name>
</gene>
<organism evidence="4 5">
    <name type="scientific">Mytilus edulis</name>
    <name type="common">Blue mussel</name>
    <dbReference type="NCBI Taxonomy" id="6550"/>
    <lineage>
        <taxon>Eukaryota</taxon>
        <taxon>Metazoa</taxon>
        <taxon>Spiralia</taxon>
        <taxon>Lophotrochozoa</taxon>
        <taxon>Mollusca</taxon>
        <taxon>Bivalvia</taxon>
        <taxon>Autobranchia</taxon>
        <taxon>Pteriomorphia</taxon>
        <taxon>Mytilida</taxon>
        <taxon>Mytiloidea</taxon>
        <taxon>Mytilidae</taxon>
        <taxon>Mytilinae</taxon>
        <taxon>Mytilus</taxon>
    </lineage>
</organism>
<dbReference type="Pfam" id="PF26129">
    <property type="entry name" value="Vwde"/>
    <property type="match status" value="2"/>
</dbReference>
<keyword evidence="1" id="KW-1015">Disulfide bond</keyword>
<evidence type="ECO:0000256" key="1">
    <source>
        <dbReference type="ARBA" id="ARBA00023157"/>
    </source>
</evidence>
<dbReference type="EMBL" id="CAJPWZ010003064">
    <property type="protein sequence ID" value="CAG2250787.1"/>
    <property type="molecule type" value="Genomic_DNA"/>
</dbReference>
<sequence>MISSRFGIFRVKDSENLFHWPDNNSVDKWMDFKLNPETSNVLTCENDNSYETVQPALCGGNYSLNIPVIVNKTLPTSSPGTHVTFNTVQAQEFCKRKIQETNAYKECATGLPGIDWPHFYDMCWHDIELTDSTMWAKQTVHAVLERCVVEVKNKDKDESHNTTTVNPIKIPDLDKLCPEECNDHGTCNNGLYVVEYRVALGYNNLNYGHHLTLRVFNGECHDIYHPKINNAVGLMHNCKINGTFYHHKHKNAALQCLSCNPEVSSTNWTLVVSCRIEGQYQINQVATTFRSNEFYVGIKTNSPVEIEKGGTAKLRYWLTVPLSCSNCSFHLTIRDTVAFGVANYNGCNGDIVTLTRGNGCDFETNNANWNASKTLSIKHRPNRQYGVQLDTFLITLEAVVSENIWTVLEVPDIKVKVVQHYTEWHSKVCSAYSDPHMTTFDGLHYEHQYKGKYTMYRNKQRNMEVQIQLTSCYNDNVFCACGIAVRAGADVFNYQFCDGWSVIQYVACEHSPVLQVSKMKQNNQHYRITFPTGTSINVRIARVNPVNFLDIEIRPSADDFNNTDGLCGTLTNSCDDDFPLRNGNSKSTATSCHNRLYSLANLEFSNSWKVSSEIDLFSLHEKNKLSLWTNTENYCKCTSRENGKSNDKCGNSLFPSVYCTDSGFEPIETTCRNNALAGTYTIAIPKIKGENHITKPGNAFIREYNKTMNESLKYCKKELVSKDAFQLCSQIDNIPSQHFADICAIDIHLSHTLLWIAQTYETMISRCIHELHLNPVLQTSHTKEGQSFTEIMRHKLCPGFTRQCSRNGACINGICVCDHGFMSPDCSISMSTVPTVDHIQSHGLCDMSKEACHTVQMFEDKSFQYGSVNIVTGKINSLVEIRCNISAELLKEQTFTSYIARGVTVSVGHNGHLFSTKSFKYFEFEPKCQIPRGTEADRFFEIASVCKIDGIYVPKSNLTSNSECQSCNPEKSVYNWTVVDNECFINYTCYSNNDPNPKHADEYCDPLNSQIRWTFNESVLVPDVRPALLKVHQTIMNVDVERIYFECAMELNRLFYKIYEVTWTWGSNQSLILESDLHNMQNLWLTETHFQTLGTNASKQ</sequence>
<proteinExistence type="predicted"/>
<dbReference type="SMART" id="SM00216">
    <property type="entry name" value="VWD"/>
    <property type="match status" value="1"/>
</dbReference>
<protein>
    <recommendedName>
        <fullName evidence="3">VWFD domain-containing protein</fullName>
    </recommendedName>
</protein>
<dbReference type="OrthoDB" id="5989069at2759"/>
<comment type="caution">
    <text evidence="4">The sequence shown here is derived from an EMBL/GenBank/DDBJ whole genome shotgun (WGS) entry which is preliminary data.</text>
</comment>
<dbReference type="PANTHER" id="PTHR11339">
    <property type="entry name" value="EXTRACELLULAR MATRIX GLYCOPROTEIN RELATED"/>
    <property type="match status" value="1"/>
</dbReference>
<dbReference type="AlphaFoldDB" id="A0A8S3VAZ6"/>
<feature type="domain" description="VWFD" evidence="3">
    <location>
        <begin position="427"/>
        <end position="616"/>
    </location>
</feature>
<dbReference type="InterPro" id="IPR001846">
    <property type="entry name" value="VWF_type-D"/>
</dbReference>
<dbReference type="Proteomes" id="UP000683360">
    <property type="component" value="Unassembled WGS sequence"/>
</dbReference>
<reference evidence="4" key="1">
    <citation type="submission" date="2021-03" db="EMBL/GenBank/DDBJ databases">
        <authorList>
            <person name="Bekaert M."/>
        </authorList>
    </citation>
    <scope>NUCLEOTIDE SEQUENCE</scope>
</reference>
<dbReference type="InterPro" id="IPR058727">
    <property type="entry name" value="Helical_Vwde"/>
</dbReference>
<evidence type="ECO:0000313" key="5">
    <source>
        <dbReference type="Proteomes" id="UP000683360"/>
    </source>
</evidence>
<dbReference type="PROSITE" id="PS51233">
    <property type="entry name" value="VWFD"/>
    <property type="match status" value="1"/>
</dbReference>